<reference evidence="3" key="1">
    <citation type="submission" date="2018-12" db="EMBL/GenBank/DDBJ databases">
        <title>Tengunoibacter tsumagoiensis gen. nov., sp. nov., Dictyobacter kobayashii sp. nov., D. alpinus sp. nov., and D. joshuensis sp. nov. and description of Dictyobacteraceae fam. nov. within the order Ktedonobacterales isolated from Tengu-no-mugimeshi.</title>
        <authorList>
            <person name="Wang C.M."/>
            <person name="Zheng Y."/>
            <person name="Sakai Y."/>
            <person name="Toyoda A."/>
            <person name="Minakuchi Y."/>
            <person name="Abe K."/>
            <person name="Yokota A."/>
            <person name="Yabe S."/>
        </authorList>
    </citation>
    <scope>NUCLEOTIDE SEQUENCE [LARGE SCALE GENOMIC DNA]</scope>
    <source>
        <strain evidence="3">Uno3</strain>
    </source>
</reference>
<dbReference type="InterPro" id="IPR015330">
    <property type="entry name" value="DNA_primase/pol_bifunc_N"/>
</dbReference>
<dbReference type="SMART" id="SM00943">
    <property type="entry name" value="Prim-Pol"/>
    <property type="match status" value="1"/>
</dbReference>
<dbReference type="Gene3D" id="3.30.720.160">
    <property type="entry name" value="Bifunctional DNA primase/polymerase, N-terminal"/>
    <property type="match status" value="1"/>
</dbReference>
<evidence type="ECO:0000259" key="1">
    <source>
        <dbReference type="SMART" id="SM00943"/>
    </source>
</evidence>
<dbReference type="Pfam" id="PF09250">
    <property type="entry name" value="Prim-Pol"/>
    <property type="match status" value="1"/>
</dbReference>
<evidence type="ECO:0000313" key="2">
    <source>
        <dbReference type="EMBL" id="GCE15066.1"/>
    </source>
</evidence>
<accession>A0A402A7U1</accession>
<name>A0A402A7U1_9CHLR</name>
<sequence length="338" mass="37541">MNESSSGSIRTFTLYQTALAAIRAGISFIPILADGTKSPAIRWKDFQQKLPTVRDAKTWFSGKNRGIAFITGQVSGGLEMLDFDAHGIYERFAERMHQEGFAALLERIEQGYKELSPKGIHLYYRCSSAVEGNKKIAQRLIQGPPYALSLIETRGEGGYSIGAPSSGAVHPSGRPYRVQSGSLETIQRIQPEDRLLLLSVARTLDEVPLVGRPVSRSRADVQQNAGKRLPGTIFNERATWPEILEPHGWIRVRSIGKEDFWRRPGKEWGISATTNYEGSDYLYVFSTSTLFESRVGISKFAAYTFLEHAGDFSAATKALVAQGYVEDDRQPSVRECSP</sequence>
<gene>
    <name evidence="2" type="ORF">KTT_49250</name>
</gene>
<evidence type="ECO:0000313" key="3">
    <source>
        <dbReference type="Proteomes" id="UP000287352"/>
    </source>
</evidence>
<feature type="domain" description="DNA primase/polymerase bifunctional N-terminal" evidence="1">
    <location>
        <begin position="18"/>
        <end position="189"/>
    </location>
</feature>
<comment type="caution">
    <text evidence="2">The sequence shown here is derived from an EMBL/GenBank/DDBJ whole genome shotgun (WGS) entry which is preliminary data.</text>
</comment>
<dbReference type="Proteomes" id="UP000287352">
    <property type="component" value="Unassembled WGS sequence"/>
</dbReference>
<keyword evidence="3" id="KW-1185">Reference proteome</keyword>
<proteinExistence type="predicted"/>
<dbReference type="SUPFAM" id="SSF56747">
    <property type="entry name" value="Prim-pol domain"/>
    <property type="match status" value="1"/>
</dbReference>
<organism evidence="2 3">
    <name type="scientific">Tengunoibacter tsumagoiensis</name>
    <dbReference type="NCBI Taxonomy" id="2014871"/>
    <lineage>
        <taxon>Bacteria</taxon>
        <taxon>Bacillati</taxon>
        <taxon>Chloroflexota</taxon>
        <taxon>Ktedonobacteria</taxon>
        <taxon>Ktedonobacterales</taxon>
        <taxon>Dictyobacteraceae</taxon>
        <taxon>Tengunoibacter</taxon>
    </lineage>
</organism>
<protein>
    <recommendedName>
        <fullName evidence="1">DNA primase/polymerase bifunctional N-terminal domain-containing protein</fullName>
    </recommendedName>
</protein>
<dbReference type="AlphaFoldDB" id="A0A402A7U1"/>
<dbReference type="RefSeq" id="WP_161975735.1">
    <property type="nucleotide sequence ID" value="NZ_BIFR01000002.1"/>
</dbReference>
<dbReference type="EMBL" id="BIFR01000002">
    <property type="protein sequence ID" value="GCE15066.1"/>
    <property type="molecule type" value="Genomic_DNA"/>
</dbReference>